<evidence type="ECO:0000313" key="2">
    <source>
        <dbReference type="EMBL" id="QGA10049.1"/>
    </source>
</evidence>
<dbReference type="Proteomes" id="UP000327478">
    <property type="component" value="Chromosome"/>
</dbReference>
<gene>
    <name evidence="2" type="ORF">GFH30_00935</name>
    <name evidence="1" type="ORF">GHJ48_05995</name>
</gene>
<evidence type="ECO:0000313" key="1">
    <source>
        <dbReference type="EMBL" id="MQW91952.1"/>
    </source>
</evidence>
<name>A0A5Q0NZ03_9GAMM</name>
<keyword evidence="3" id="KW-1185">Reference proteome</keyword>
<protein>
    <recommendedName>
        <fullName evidence="5">XRE family transcriptional regulator</fullName>
    </recommendedName>
</protein>
<organism evidence="1 4">
    <name type="scientific">Acinetobacter wanghuae</name>
    <dbReference type="NCBI Taxonomy" id="2662362"/>
    <lineage>
        <taxon>Bacteria</taxon>
        <taxon>Pseudomonadati</taxon>
        <taxon>Pseudomonadota</taxon>
        <taxon>Gammaproteobacteria</taxon>
        <taxon>Moraxellales</taxon>
        <taxon>Moraxellaceae</taxon>
        <taxon>Acinetobacter</taxon>
    </lineage>
</organism>
<accession>A0A5Q0NZ03</accession>
<dbReference type="RefSeq" id="WP_153370301.1">
    <property type="nucleotide sequence ID" value="NZ_CP045650.1"/>
</dbReference>
<evidence type="ECO:0008006" key="5">
    <source>
        <dbReference type="Google" id="ProtNLM"/>
    </source>
</evidence>
<reference evidence="3 4" key="1">
    <citation type="submission" date="2019-10" db="EMBL/GenBank/DDBJ databases">
        <authorList>
            <person name="Dong K."/>
        </authorList>
    </citation>
    <scope>NUCLEOTIDE SEQUENCE [LARGE SCALE GENOMIC DNA]</scope>
    <source>
        <strain evidence="3">dk386</strain>
        <strain evidence="2">Dk386</strain>
        <strain evidence="1">Dk771</strain>
        <strain evidence="4">dk771</strain>
    </source>
</reference>
<dbReference type="EMBL" id="CP045650">
    <property type="protein sequence ID" value="QGA10049.1"/>
    <property type="molecule type" value="Genomic_DNA"/>
</dbReference>
<evidence type="ECO:0000313" key="4">
    <source>
        <dbReference type="Proteomes" id="UP000480556"/>
    </source>
</evidence>
<proteinExistence type="predicted"/>
<dbReference type="Proteomes" id="UP000480556">
    <property type="component" value="Unassembled WGS sequence"/>
</dbReference>
<dbReference type="AlphaFoldDB" id="A0A5Q0NZ03"/>
<evidence type="ECO:0000313" key="3">
    <source>
        <dbReference type="Proteomes" id="UP000327478"/>
    </source>
</evidence>
<dbReference type="EMBL" id="WITK01000006">
    <property type="protein sequence ID" value="MQW91952.1"/>
    <property type="molecule type" value="Genomic_DNA"/>
</dbReference>
<sequence length="100" mass="11460">MGIYIELNNFEVSKRLIFIKTAIKYKAPDYSTMIQELRDSHDMTAEKIAFILPVSGASSVSEWARGGIPHYEVGEALLELWKTLTNKTDEDIPRLDRWSV</sequence>